<dbReference type="SUPFAM" id="SSF53474">
    <property type="entry name" value="alpha/beta-Hydrolases"/>
    <property type="match status" value="1"/>
</dbReference>
<dbReference type="GO" id="GO:0019433">
    <property type="term" value="P:triglyceride catabolic process"/>
    <property type="evidence" value="ECO:0007669"/>
    <property type="project" value="TreeGrafter"/>
</dbReference>
<sequence>EDGNKREQIKIALVGDSAGGNFVASVMYKILESPTKLPHPTGLVLIYPCLNFNITCWMSPSQLSVIRAESTHSIPGVLESKDHLSHKSPLAVVPDVKRKRWRKSSRDDDRTIEERVQVNNNATDHDKNPRSVIGTRLAMTSRMSYFSDRLINPDLMRAMAILYLGPNNYPDFDSDYLLSPIVGPDELLAQFPKTYLLCGEKDPFVDDTVVFAGRIRDAKRRKKQLSNGGKFGEGLRMSDLDKEDKSTDLENCVEVKIIQGVSHAFFQMIQLLPESKGAVK</sequence>
<feature type="domain" description="Alpha/beta hydrolase fold-3" evidence="1">
    <location>
        <begin position="10"/>
        <end position="52"/>
    </location>
</feature>
<feature type="non-terminal residue" evidence="2">
    <location>
        <position position="1"/>
    </location>
</feature>
<dbReference type="GO" id="GO:0004806">
    <property type="term" value="F:triacylglycerol lipase activity"/>
    <property type="evidence" value="ECO:0007669"/>
    <property type="project" value="TreeGrafter"/>
</dbReference>
<evidence type="ECO:0000313" key="2">
    <source>
        <dbReference type="EMBL" id="CAG8770543.1"/>
    </source>
</evidence>
<dbReference type="EMBL" id="CAJVPV010046266">
    <property type="protein sequence ID" value="CAG8770543.1"/>
    <property type="molecule type" value="Genomic_DNA"/>
</dbReference>
<comment type="caution">
    <text evidence="2">The sequence shown here is derived from an EMBL/GenBank/DDBJ whole genome shotgun (WGS) entry which is preliminary data.</text>
</comment>
<dbReference type="Gene3D" id="3.40.50.1820">
    <property type="entry name" value="alpha/beta hydrolase"/>
    <property type="match status" value="1"/>
</dbReference>
<dbReference type="AlphaFoldDB" id="A0A9N9J9Q1"/>
<dbReference type="Proteomes" id="UP000789342">
    <property type="component" value="Unassembled WGS sequence"/>
</dbReference>
<dbReference type="PANTHER" id="PTHR23025">
    <property type="entry name" value="TRIACYLGLYCEROL LIPASE"/>
    <property type="match status" value="1"/>
</dbReference>
<dbReference type="Pfam" id="PF07859">
    <property type="entry name" value="Abhydrolase_3"/>
    <property type="match status" value="2"/>
</dbReference>
<name>A0A9N9J9Q1_9GLOM</name>
<dbReference type="InterPro" id="IPR029058">
    <property type="entry name" value="AB_hydrolase_fold"/>
</dbReference>
<reference evidence="2" key="1">
    <citation type="submission" date="2021-06" db="EMBL/GenBank/DDBJ databases">
        <authorList>
            <person name="Kallberg Y."/>
            <person name="Tangrot J."/>
            <person name="Rosling A."/>
        </authorList>
    </citation>
    <scope>NUCLEOTIDE SEQUENCE</scope>
    <source>
        <strain evidence="2">CL551</strain>
    </source>
</reference>
<evidence type="ECO:0000259" key="1">
    <source>
        <dbReference type="Pfam" id="PF07859"/>
    </source>
</evidence>
<accession>A0A9N9J9Q1</accession>
<dbReference type="InterPro" id="IPR013094">
    <property type="entry name" value="AB_hydrolase_3"/>
</dbReference>
<proteinExistence type="predicted"/>
<organism evidence="2 3">
    <name type="scientific">Acaulospora morrowiae</name>
    <dbReference type="NCBI Taxonomy" id="94023"/>
    <lineage>
        <taxon>Eukaryota</taxon>
        <taxon>Fungi</taxon>
        <taxon>Fungi incertae sedis</taxon>
        <taxon>Mucoromycota</taxon>
        <taxon>Glomeromycotina</taxon>
        <taxon>Glomeromycetes</taxon>
        <taxon>Diversisporales</taxon>
        <taxon>Acaulosporaceae</taxon>
        <taxon>Acaulospora</taxon>
    </lineage>
</organism>
<feature type="domain" description="Alpha/beta hydrolase fold-3" evidence="1">
    <location>
        <begin position="145"/>
        <end position="221"/>
    </location>
</feature>
<dbReference type="OrthoDB" id="5570009at2759"/>
<protein>
    <submittedName>
        <fullName evidence="2">1432_t:CDS:1</fullName>
    </submittedName>
</protein>
<dbReference type="GO" id="GO:0005829">
    <property type="term" value="C:cytosol"/>
    <property type="evidence" value="ECO:0007669"/>
    <property type="project" value="TreeGrafter"/>
</dbReference>
<dbReference type="GO" id="GO:0004771">
    <property type="term" value="F:sterol ester esterase activity"/>
    <property type="evidence" value="ECO:0007669"/>
    <property type="project" value="TreeGrafter"/>
</dbReference>
<feature type="non-terminal residue" evidence="2">
    <location>
        <position position="280"/>
    </location>
</feature>
<gene>
    <name evidence="2" type="ORF">AMORRO_LOCUS16552</name>
</gene>
<dbReference type="PANTHER" id="PTHR23025:SF3">
    <property type="entry name" value="HORMONE-SENSITIVE LIPASE"/>
    <property type="match status" value="1"/>
</dbReference>
<keyword evidence="3" id="KW-1185">Reference proteome</keyword>
<evidence type="ECO:0000313" key="3">
    <source>
        <dbReference type="Proteomes" id="UP000789342"/>
    </source>
</evidence>